<name>A0A0F9GWG3_9ZZZZ</name>
<dbReference type="GO" id="GO:0000271">
    <property type="term" value="P:polysaccharide biosynthetic process"/>
    <property type="evidence" value="ECO:0007669"/>
    <property type="project" value="TreeGrafter"/>
</dbReference>
<proteinExistence type="predicted"/>
<organism evidence="1">
    <name type="scientific">marine sediment metagenome</name>
    <dbReference type="NCBI Taxonomy" id="412755"/>
    <lineage>
        <taxon>unclassified sequences</taxon>
        <taxon>metagenomes</taxon>
        <taxon>ecological metagenomes</taxon>
    </lineage>
</organism>
<dbReference type="InterPro" id="IPR015424">
    <property type="entry name" value="PyrdxlP-dep_Trfase"/>
</dbReference>
<dbReference type="InterPro" id="IPR000653">
    <property type="entry name" value="DegT/StrS_aminotransferase"/>
</dbReference>
<dbReference type="AlphaFoldDB" id="A0A0F9GWG3"/>
<sequence>MVYNLNPYDINTAFESVVAQYCGSKYAISVDSCTNALLLCFSYSFRDVKKPVVTLPKRTYVGVAQAVLNAGGKIKWNDWGWEGFYDLYPYRIIDCARYFCKDMYKKIVALQPQLICLSFHWTKGLKIGKAGMILTDDKDAAYQLRKMRYDGRTERVHPRDDKFVRGFHCYLSPELAARGLLLMQNPKDVYPDTEPYTYGDLSLQEIFK</sequence>
<dbReference type="EMBL" id="LAZR01024876">
    <property type="protein sequence ID" value="KKL73715.1"/>
    <property type="molecule type" value="Genomic_DNA"/>
</dbReference>
<dbReference type="PANTHER" id="PTHR30244:SF34">
    <property type="entry name" value="DTDP-4-AMINO-4,6-DIDEOXYGALACTOSE TRANSAMINASE"/>
    <property type="match status" value="1"/>
</dbReference>
<comment type="caution">
    <text evidence="1">The sequence shown here is derived from an EMBL/GenBank/DDBJ whole genome shotgun (WGS) entry which is preliminary data.</text>
</comment>
<dbReference type="Pfam" id="PF01041">
    <property type="entry name" value="DegT_DnrJ_EryC1"/>
    <property type="match status" value="2"/>
</dbReference>
<protein>
    <recommendedName>
        <fullName evidence="2">DegT/DnrJ/EryC1/StrS aminotransferase family protein</fullName>
    </recommendedName>
</protein>
<evidence type="ECO:0000313" key="1">
    <source>
        <dbReference type="EMBL" id="KKL73715.1"/>
    </source>
</evidence>
<dbReference type="GO" id="GO:0008483">
    <property type="term" value="F:transaminase activity"/>
    <property type="evidence" value="ECO:0007669"/>
    <property type="project" value="TreeGrafter"/>
</dbReference>
<dbReference type="InterPro" id="IPR015421">
    <property type="entry name" value="PyrdxlP-dep_Trfase_major"/>
</dbReference>
<reference evidence="1" key="1">
    <citation type="journal article" date="2015" name="Nature">
        <title>Complex archaea that bridge the gap between prokaryotes and eukaryotes.</title>
        <authorList>
            <person name="Spang A."/>
            <person name="Saw J.H."/>
            <person name="Jorgensen S.L."/>
            <person name="Zaremba-Niedzwiedzka K."/>
            <person name="Martijn J."/>
            <person name="Lind A.E."/>
            <person name="van Eijk R."/>
            <person name="Schleper C."/>
            <person name="Guy L."/>
            <person name="Ettema T.J."/>
        </authorList>
    </citation>
    <scope>NUCLEOTIDE SEQUENCE</scope>
</reference>
<accession>A0A0F9GWG3</accession>
<evidence type="ECO:0008006" key="2">
    <source>
        <dbReference type="Google" id="ProtNLM"/>
    </source>
</evidence>
<dbReference type="GO" id="GO:0030170">
    <property type="term" value="F:pyridoxal phosphate binding"/>
    <property type="evidence" value="ECO:0007669"/>
    <property type="project" value="TreeGrafter"/>
</dbReference>
<gene>
    <name evidence="1" type="ORF">LCGC14_2072120</name>
</gene>
<dbReference type="Gene3D" id="3.40.640.10">
    <property type="entry name" value="Type I PLP-dependent aspartate aminotransferase-like (Major domain)"/>
    <property type="match status" value="2"/>
</dbReference>
<dbReference type="SUPFAM" id="SSF53383">
    <property type="entry name" value="PLP-dependent transferases"/>
    <property type="match status" value="1"/>
</dbReference>
<dbReference type="PANTHER" id="PTHR30244">
    <property type="entry name" value="TRANSAMINASE"/>
    <property type="match status" value="1"/>
</dbReference>